<dbReference type="EMBL" id="JBITGY010000012">
    <property type="protein sequence ID" value="MFI6503488.1"/>
    <property type="molecule type" value="Genomic_DNA"/>
</dbReference>
<evidence type="ECO:0000313" key="2">
    <source>
        <dbReference type="EMBL" id="MFI6503488.1"/>
    </source>
</evidence>
<comment type="caution">
    <text evidence="2">The sequence shown here is derived from an EMBL/GenBank/DDBJ whole genome shotgun (WGS) entry which is preliminary data.</text>
</comment>
<dbReference type="RefSeq" id="WP_397089264.1">
    <property type="nucleotide sequence ID" value="NZ_JBITGY010000012.1"/>
</dbReference>
<evidence type="ECO:0000313" key="3">
    <source>
        <dbReference type="Proteomes" id="UP001612741"/>
    </source>
</evidence>
<reference evidence="2 3" key="1">
    <citation type="submission" date="2024-10" db="EMBL/GenBank/DDBJ databases">
        <title>The Natural Products Discovery Center: Release of the First 8490 Sequenced Strains for Exploring Actinobacteria Biosynthetic Diversity.</title>
        <authorList>
            <person name="Kalkreuter E."/>
            <person name="Kautsar S.A."/>
            <person name="Yang D."/>
            <person name="Bader C.D."/>
            <person name="Teijaro C.N."/>
            <person name="Fluegel L."/>
            <person name="Davis C.M."/>
            <person name="Simpson J.R."/>
            <person name="Lauterbach L."/>
            <person name="Steele A.D."/>
            <person name="Gui C."/>
            <person name="Meng S."/>
            <person name="Li G."/>
            <person name="Viehrig K."/>
            <person name="Ye F."/>
            <person name="Su P."/>
            <person name="Kiefer A.F."/>
            <person name="Nichols A."/>
            <person name="Cepeda A.J."/>
            <person name="Yan W."/>
            <person name="Fan B."/>
            <person name="Jiang Y."/>
            <person name="Adhikari A."/>
            <person name="Zheng C.-J."/>
            <person name="Schuster L."/>
            <person name="Cowan T.M."/>
            <person name="Smanski M.J."/>
            <person name="Chevrette M.G."/>
            <person name="De Carvalho L.P.S."/>
            <person name="Shen B."/>
        </authorList>
    </citation>
    <scope>NUCLEOTIDE SEQUENCE [LARGE SCALE GENOMIC DNA]</scope>
    <source>
        <strain evidence="2 3">NPDC050545</strain>
    </source>
</reference>
<keyword evidence="3" id="KW-1185">Reference proteome</keyword>
<accession>A0ABW7Z5W4</accession>
<evidence type="ECO:0000256" key="1">
    <source>
        <dbReference type="SAM" id="MobiDB-lite"/>
    </source>
</evidence>
<protein>
    <submittedName>
        <fullName evidence="2">Uncharacterized protein</fullName>
    </submittedName>
</protein>
<name>A0ABW7Z5W4_9ACTN</name>
<proteinExistence type="predicted"/>
<organism evidence="2 3">
    <name type="scientific">Nonomuraea typhae</name>
    <dbReference type="NCBI Taxonomy" id="2603600"/>
    <lineage>
        <taxon>Bacteria</taxon>
        <taxon>Bacillati</taxon>
        <taxon>Actinomycetota</taxon>
        <taxon>Actinomycetes</taxon>
        <taxon>Streptosporangiales</taxon>
        <taxon>Streptosporangiaceae</taxon>
        <taxon>Nonomuraea</taxon>
    </lineage>
</organism>
<sequence>MAPPTREGGHLNIDPPLSAREWGRQQADRSPRWSAEKWQRIAIALGVCVAPDPVPDSEEEAA</sequence>
<dbReference type="Proteomes" id="UP001612741">
    <property type="component" value="Unassembled WGS sequence"/>
</dbReference>
<gene>
    <name evidence="2" type="ORF">ACIBG2_39315</name>
</gene>
<feature type="compositionally biased region" description="Basic and acidic residues" evidence="1">
    <location>
        <begin position="21"/>
        <end position="33"/>
    </location>
</feature>
<feature type="region of interest" description="Disordered" evidence="1">
    <location>
        <begin position="1"/>
        <end position="33"/>
    </location>
</feature>